<dbReference type="AlphaFoldDB" id="A0A383B2R0"/>
<evidence type="ECO:0000313" key="1">
    <source>
        <dbReference type="EMBL" id="SVE14262.1"/>
    </source>
</evidence>
<accession>A0A383B2R0</accession>
<feature type="non-terminal residue" evidence="1">
    <location>
        <position position="1"/>
    </location>
</feature>
<gene>
    <name evidence="1" type="ORF">METZ01_LOCUS467116</name>
</gene>
<reference evidence="1" key="1">
    <citation type="submission" date="2018-05" db="EMBL/GenBank/DDBJ databases">
        <authorList>
            <person name="Lanie J.A."/>
            <person name="Ng W.-L."/>
            <person name="Kazmierczak K.M."/>
            <person name="Andrzejewski T.M."/>
            <person name="Davidsen T.M."/>
            <person name="Wayne K.J."/>
            <person name="Tettelin H."/>
            <person name="Glass J.I."/>
            <person name="Rusch D."/>
            <person name="Podicherti R."/>
            <person name="Tsui H.-C.T."/>
            <person name="Winkler M.E."/>
        </authorList>
    </citation>
    <scope>NUCLEOTIDE SEQUENCE</scope>
</reference>
<proteinExistence type="predicted"/>
<dbReference type="EMBL" id="UINC01196998">
    <property type="protein sequence ID" value="SVE14262.1"/>
    <property type="molecule type" value="Genomic_DNA"/>
</dbReference>
<protein>
    <submittedName>
        <fullName evidence="1">Uncharacterized protein</fullName>
    </submittedName>
</protein>
<name>A0A383B2R0_9ZZZZ</name>
<sequence>VEVYQTNENVSWQLNTSATFWGEVPSPPAADSTDIDI</sequence>
<organism evidence="1">
    <name type="scientific">marine metagenome</name>
    <dbReference type="NCBI Taxonomy" id="408172"/>
    <lineage>
        <taxon>unclassified sequences</taxon>
        <taxon>metagenomes</taxon>
        <taxon>ecological metagenomes</taxon>
    </lineage>
</organism>